<keyword evidence="2" id="KW-0732">Signal</keyword>
<evidence type="ECO:0000313" key="6">
    <source>
        <dbReference type="Proteomes" id="UP000494256"/>
    </source>
</evidence>
<proteinExistence type="predicted"/>
<sequence>MQFADITCYIFFTITLAVSCVDSNGEITNDRKELRLEKRYGRRDPIVMIENPVNGALQKPKVIYRRISQSQRFVPPKTKYGVPRPRYKSHKQAKYPRKPGKKFRTNHRPKHIAPKYLPRSNKHKKRNLKPRYGPPKHRPEHAHSIKQSPYSHTASGNTGFGEPPTNYANNYFPPKQSYGEPPVDSYGVPLKSTNEIPVHPSASSLQESTQQYDHQNYHPSSYPTLTNNKDTYISYSKKNPSYSKPDPDETYITTTTTPDEEFDEIDSFQIRLKDKRFSKKKPYFFDNSFRVNKPWRGKKPEFDSEIVVGGQYAEPPPRYVAKFNPSAPMFEDNEHSFVPYSEFVNRKIGSSATNSPYVNYKNSNMAFSPQNLNDAFSIV</sequence>
<feature type="signal peptide" evidence="2">
    <location>
        <begin position="1"/>
        <end position="23"/>
    </location>
</feature>
<evidence type="ECO:0000313" key="5">
    <source>
        <dbReference type="Proteomes" id="UP000494106"/>
    </source>
</evidence>
<dbReference type="EMBL" id="CADEBC010000479">
    <property type="protein sequence ID" value="CAB3233805.1"/>
    <property type="molecule type" value="Genomic_DNA"/>
</dbReference>
<dbReference type="EMBL" id="CADEBD010000306">
    <property type="protein sequence ID" value="CAB3238159.1"/>
    <property type="molecule type" value="Genomic_DNA"/>
</dbReference>
<feature type="compositionally biased region" description="Basic residues" evidence="1">
    <location>
        <begin position="120"/>
        <end position="140"/>
    </location>
</feature>
<feature type="chain" id="PRO_5036272988" evidence="2">
    <location>
        <begin position="24"/>
        <end position="379"/>
    </location>
</feature>
<evidence type="ECO:0000313" key="3">
    <source>
        <dbReference type="EMBL" id="CAB3233805.1"/>
    </source>
</evidence>
<reference evidence="5 6" key="1">
    <citation type="submission" date="2020-04" db="EMBL/GenBank/DDBJ databases">
        <authorList>
            <person name="Wallbank WR R."/>
            <person name="Pardo Diaz C."/>
            <person name="Kozak K."/>
            <person name="Martin S."/>
            <person name="Jiggins C."/>
            <person name="Moest M."/>
            <person name="Warren A I."/>
            <person name="Byers J.R.P. K."/>
            <person name="Montejo-Kovacevich G."/>
            <person name="Yen C E."/>
        </authorList>
    </citation>
    <scope>NUCLEOTIDE SEQUENCE [LARGE SCALE GENOMIC DNA]</scope>
</reference>
<dbReference type="OrthoDB" id="7167967at2759"/>
<feature type="region of interest" description="Disordered" evidence="1">
    <location>
        <begin position="75"/>
        <end position="226"/>
    </location>
</feature>
<feature type="compositionally biased region" description="Polar residues" evidence="1">
    <location>
        <begin position="145"/>
        <end position="157"/>
    </location>
</feature>
<name>A0A8S0ZVR4_ARCPL</name>
<organism evidence="4 6">
    <name type="scientific">Arctia plantaginis</name>
    <name type="common">Wood tiger moth</name>
    <name type="synonym">Phalaena plantaginis</name>
    <dbReference type="NCBI Taxonomy" id="874455"/>
    <lineage>
        <taxon>Eukaryota</taxon>
        <taxon>Metazoa</taxon>
        <taxon>Ecdysozoa</taxon>
        <taxon>Arthropoda</taxon>
        <taxon>Hexapoda</taxon>
        <taxon>Insecta</taxon>
        <taxon>Pterygota</taxon>
        <taxon>Neoptera</taxon>
        <taxon>Endopterygota</taxon>
        <taxon>Lepidoptera</taxon>
        <taxon>Glossata</taxon>
        <taxon>Ditrysia</taxon>
        <taxon>Noctuoidea</taxon>
        <taxon>Erebidae</taxon>
        <taxon>Arctiinae</taxon>
        <taxon>Arctia</taxon>
    </lineage>
</organism>
<gene>
    <name evidence="3" type="ORF">APLA_LOCUS5426</name>
    <name evidence="4" type="ORF">APLA_LOCUS8059</name>
</gene>
<comment type="caution">
    <text evidence="4">The sequence shown here is derived from an EMBL/GenBank/DDBJ whole genome shotgun (WGS) entry which is preliminary data.</text>
</comment>
<evidence type="ECO:0000256" key="2">
    <source>
        <dbReference type="SAM" id="SignalP"/>
    </source>
</evidence>
<evidence type="ECO:0000256" key="1">
    <source>
        <dbReference type="SAM" id="MobiDB-lite"/>
    </source>
</evidence>
<dbReference type="AlphaFoldDB" id="A0A8S0ZVR4"/>
<keyword evidence="5" id="KW-1185">Reference proteome</keyword>
<dbReference type="Proteomes" id="UP000494256">
    <property type="component" value="Unassembled WGS sequence"/>
</dbReference>
<accession>A0A8S0ZVR4</accession>
<feature type="compositionally biased region" description="Basic residues" evidence="1">
    <location>
        <begin position="85"/>
        <end position="113"/>
    </location>
</feature>
<protein>
    <submittedName>
        <fullName evidence="4">Uncharacterized protein</fullName>
    </submittedName>
</protein>
<feature type="compositionally biased region" description="Polar residues" evidence="1">
    <location>
        <begin position="191"/>
        <end position="226"/>
    </location>
</feature>
<evidence type="ECO:0000313" key="4">
    <source>
        <dbReference type="EMBL" id="CAB3238159.1"/>
    </source>
</evidence>
<dbReference type="Proteomes" id="UP000494106">
    <property type="component" value="Unassembled WGS sequence"/>
</dbReference>